<evidence type="ECO:0000313" key="3">
    <source>
        <dbReference type="Proteomes" id="UP000219338"/>
    </source>
</evidence>
<dbReference type="Proteomes" id="UP000219338">
    <property type="component" value="Unassembled WGS sequence"/>
</dbReference>
<name>A0A284R054_ARMOS</name>
<dbReference type="AlphaFoldDB" id="A0A284R054"/>
<keyword evidence="3" id="KW-1185">Reference proteome</keyword>
<evidence type="ECO:0000256" key="1">
    <source>
        <dbReference type="SAM" id="MobiDB-lite"/>
    </source>
</evidence>
<proteinExistence type="predicted"/>
<feature type="region of interest" description="Disordered" evidence="1">
    <location>
        <begin position="919"/>
        <end position="944"/>
    </location>
</feature>
<dbReference type="EMBL" id="FUEG01000003">
    <property type="protein sequence ID" value="SJL02107.1"/>
    <property type="molecule type" value="Genomic_DNA"/>
</dbReference>
<reference evidence="3" key="1">
    <citation type="journal article" date="2017" name="Nat. Ecol. Evol.">
        <title>Genome expansion and lineage-specific genetic innovations in the forest pathogenic fungi Armillaria.</title>
        <authorList>
            <person name="Sipos G."/>
            <person name="Prasanna A.N."/>
            <person name="Walter M.C."/>
            <person name="O'Connor E."/>
            <person name="Balint B."/>
            <person name="Krizsan K."/>
            <person name="Kiss B."/>
            <person name="Hess J."/>
            <person name="Varga T."/>
            <person name="Slot J."/>
            <person name="Riley R."/>
            <person name="Boka B."/>
            <person name="Rigling D."/>
            <person name="Barry K."/>
            <person name="Lee J."/>
            <person name="Mihaltcheva S."/>
            <person name="LaButti K."/>
            <person name="Lipzen A."/>
            <person name="Waldron R."/>
            <person name="Moloney N.M."/>
            <person name="Sperisen C."/>
            <person name="Kredics L."/>
            <person name="Vagvoelgyi C."/>
            <person name="Patrignani A."/>
            <person name="Fitzpatrick D."/>
            <person name="Nagy I."/>
            <person name="Doyle S."/>
            <person name="Anderson J.B."/>
            <person name="Grigoriev I.V."/>
            <person name="Gueldener U."/>
            <person name="Muensterkoetter M."/>
            <person name="Nagy L.G."/>
        </authorList>
    </citation>
    <scope>NUCLEOTIDE SEQUENCE [LARGE SCALE GENOMIC DNA]</scope>
    <source>
        <strain evidence="3">C18/9</strain>
    </source>
</reference>
<dbReference type="OrthoDB" id="2991595at2759"/>
<feature type="compositionally biased region" description="Polar residues" evidence="1">
    <location>
        <begin position="11"/>
        <end position="23"/>
    </location>
</feature>
<feature type="region of interest" description="Disordered" evidence="1">
    <location>
        <begin position="1"/>
        <end position="23"/>
    </location>
</feature>
<organism evidence="2 3">
    <name type="scientific">Armillaria ostoyae</name>
    <name type="common">Armillaria root rot fungus</name>
    <dbReference type="NCBI Taxonomy" id="47428"/>
    <lineage>
        <taxon>Eukaryota</taxon>
        <taxon>Fungi</taxon>
        <taxon>Dikarya</taxon>
        <taxon>Basidiomycota</taxon>
        <taxon>Agaricomycotina</taxon>
        <taxon>Agaricomycetes</taxon>
        <taxon>Agaricomycetidae</taxon>
        <taxon>Agaricales</taxon>
        <taxon>Marasmiineae</taxon>
        <taxon>Physalacriaceae</taxon>
        <taxon>Armillaria</taxon>
    </lineage>
</organism>
<gene>
    <name evidence="2" type="ORF">ARMOST_05431</name>
</gene>
<accession>A0A284R054</accession>
<protein>
    <submittedName>
        <fullName evidence="2">Uncharacterized protein</fullName>
    </submittedName>
</protein>
<evidence type="ECO:0000313" key="2">
    <source>
        <dbReference type="EMBL" id="SJL02107.1"/>
    </source>
</evidence>
<sequence>MPKVQTMAPMANTNPMNSRRTGATSKVDTFKDAFYKGAQNTPSSQKAQQEIKQLFMKPTQSVRACVFQEYHQFPNTEAAAAAKLLTGGDRALFTFVQALGNQFGFKLYLANASYKLTGDIMTEHRQRGYGYGGFGFDYDYDSPFGDDSPGNSDEEADNYSMGDAEEEGYSIEVKSVIDLDGMPVSLPELDLDDANIVNGKLDSGKPDQRKFYYEDAHCGELVHLWNRTVLLVVPIASNVKVITGDVLHYACHVLQKSQSRSSSDKEKELFAGLVHACASRAARLASADQTSYGRHLSQDDRQKHLNDLKAAVKVSVELSIRWKDVASFLHVGQACNLTTHADALLDPEGFVSVYRAFPAQWESLKEIFSKIVEHSSSNLTRGVLLEKISAVAKGKKGAAAVTAWQKIQNDFILSNLKTAQPDEVEWLTGVVKKHDINFFRNTSVTIPFYYLFSTETEAVPFRLLPQLRNQRYEKKFWLLFIEALNREKSSISTLEAAEVISLCVRHVVGKTPAYPQKPYNFRDEDDMPRRCAGYTEAKFSGDPAVITQLVQLCVDTANIDQCTVIFDRMKSGKEREAWKFYEALVPDMTKVVETNSDLRPLFKSFFENAVCEILDQRKDVSESMALALLQASHEFLTHLLTRERFEILAKESIQPVKSLARCLHGRVLPTLSDAAAQDAISAIVAQCIDQVVRDHREPKRSYYYSLSRPSVIDLLDFAYDVGVGDSLSTDILNKLIAKDDKDDEYIMDQLVPLVTGLPPRMETWKTYIAAPQFSAFCAETLKLFAQKLMPEKPAEQIPAQLLSFGCGRYCTDCTLMKEFFTANTPFHSITAIAAVRTHVEDQLTAVSASKYGVKWETNKYGRPYTLKIQKPERMVAHGKYKQRQKQGLQMLAALGDLTVQRQILGADFDSVYEAIASTRAPSPEPSAVPAVTTSQENVDKSRKHTLVGAAVPAKKLRVS</sequence>